<accession>A0ABS0PXK2</accession>
<dbReference type="EMBL" id="JACCHP010000025">
    <property type="protein sequence ID" value="MBH5401918.1"/>
    <property type="molecule type" value="Genomic_DNA"/>
</dbReference>
<protein>
    <submittedName>
        <fullName evidence="3">FecR domain-containing protein</fullName>
    </submittedName>
</protein>
<reference evidence="3 4" key="1">
    <citation type="submission" date="2020-07" db="EMBL/GenBank/DDBJ databases">
        <title>Bradyrhizobium diversity isolated from nodules of indigenous legumes of Western Australia.</title>
        <authorList>
            <person name="Klepa M.S."/>
        </authorList>
    </citation>
    <scope>NUCLEOTIDE SEQUENCE [LARGE SCALE GENOMIC DNA]</scope>
    <source>
        <strain evidence="3 4">CNPSo 4010</strain>
    </source>
</reference>
<dbReference type="PANTHER" id="PTHR38731">
    <property type="entry name" value="LIPL45-RELATED LIPOPROTEIN-RELATED"/>
    <property type="match status" value="1"/>
</dbReference>
<sequence length="216" mass="22094">MCRSKIAAMAAGLVLALLNFLPSAAQAQVDSAGPAVASSSSKPIGKVVVATGSVTIQHAGAVIVQANVSSEPGRAKTGDPVYLGDVVVTGDDSRVGINFSDGSSFNLSSNARIVLDQYVYEPAGKSNATLFSLAKGTFTFVAGNVAKTGDMKVDTPVATLGIRGTTPHIEISDDGSVKFSTLIEEGQSKLLKKPPAGAAPESDRSANRKLIICRGC</sequence>
<name>A0ABS0PXK2_9BRAD</name>
<dbReference type="InterPro" id="IPR006860">
    <property type="entry name" value="FecR"/>
</dbReference>
<evidence type="ECO:0000259" key="2">
    <source>
        <dbReference type="Pfam" id="PF04773"/>
    </source>
</evidence>
<proteinExistence type="predicted"/>
<evidence type="ECO:0000313" key="4">
    <source>
        <dbReference type="Proteomes" id="UP000807370"/>
    </source>
</evidence>
<evidence type="ECO:0000256" key="1">
    <source>
        <dbReference type="SAM" id="SignalP"/>
    </source>
</evidence>
<keyword evidence="1" id="KW-0732">Signal</keyword>
<comment type="caution">
    <text evidence="3">The sequence shown here is derived from an EMBL/GenBank/DDBJ whole genome shotgun (WGS) entry which is preliminary data.</text>
</comment>
<keyword evidence="4" id="KW-1185">Reference proteome</keyword>
<dbReference type="Proteomes" id="UP000807370">
    <property type="component" value="Unassembled WGS sequence"/>
</dbReference>
<feature type="signal peptide" evidence="1">
    <location>
        <begin position="1"/>
        <end position="27"/>
    </location>
</feature>
<gene>
    <name evidence="3" type="ORF">HZZ13_29615</name>
</gene>
<evidence type="ECO:0000313" key="3">
    <source>
        <dbReference type="EMBL" id="MBH5401918.1"/>
    </source>
</evidence>
<feature type="domain" description="FecR protein" evidence="2">
    <location>
        <begin position="85"/>
        <end position="175"/>
    </location>
</feature>
<organism evidence="3 4">
    <name type="scientific">Bradyrhizobium agreste</name>
    <dbReference type="NCBI Taxonomy" id="2751811"/>
    <lineage>
        <taxon>Bacteria</taxon>
        <taxon>Pseudomonadati</taxon>
        <taxon>Pseudomonadota</taxon>
        <taxon>Alphaproteobacteria</taxon>
        <taxon>Hyphomicrobiales</taxon>
        <taxon>Nitrobacteraceae</taxon>
        <taxon>Bradyrhizobium</taxon>
    </lineage>
</organism>
<dbReference type="Pfam" id="PF04773">
    <property type="entry name" value="FecR"/>
    <property type="match status" value="1"/>
</dbReference>
<feature type="chain" id="PRO_5046542456" evidence="1">
    <location>
        <begin position="28"/>
        <end position="216"/>
    </location>
</feature>